<evidence type="ECO:0000256" key="2">
    <source>
        <dbReference type="ARBA" id="ARBA00012690"/>
    </source>
</evidence>
<evidence type="ECO:0000256" key="3">
    <source>
        <dbReference type="ARBA" id="ARBA00022729"/>
    </source>
</evidence>
<proteinExistence type="predicted"/>
<dbReference type="EMBL" id="JAVRFB010000023">
    <property type="protein sequence ID" value="MDT0405301.1"/>
    <property type="molecule type" value="Genomic_DNA"/>
</dbReference>
<dbReference type="InterPro" id="IPR013320">
    <property type="entry name" value="ConA-like_dom_sf"/>
</dbReference>
<keyword evidence="5" id="KW-0326">Glycosidase</keyword>
<reference evidence="8" key="1">
    <citation type="submission" date="2023-07" db="EMBL/GenBank/DDBJ databases">
        <title>30 novel species of actinomycetes from the DSMZ collection.</title>
        <authorList>
            <person name="Nouioui I."/>
        </authorList>
    </citation>
    <scope>NUCLEOTIDE SEQUENCE [LARGE SCALE GENOMIC DNA]</scope>
    <source>
        <strain evidence="8">DSM 41635</strain>
    </source>
</reference>
<accession>A0ABU2QMQ9</accession>
<sequence>MNINSLHGLSVSLRDHARYRTRRVTTRRRSTAFSSRHGATTIERIYVINLDRAQERWSTVNRELSRIKEAAGQPLHTLARRFPAIDARHLQGPPPPEILEPTYTLAEQLLVDPHPRLTIDDAARATRIDMTPQEIAVALSHIHVWQLIAASDAPYTLVLEDDAYVTRTCMSVLDNAWSDIQASSRAGHPVDLLYLSYQETGQEAHPRRRTGPLLRRPTKGIWQLSGYVLSRAGARKLLDQMPAHGPIDLWINQQFDHLHVQMTDCPVIEQRPGIASSNSYSVMPVLAKVGVIRRETPQALQQCPTRDPVLVIGEPGTGLTTVAKALSVLGLRCVSDLTTLPAHEMRALVRGSRRRIFDAYVNIGSLTPREVARIVSSTRVRLIMTTTTAAESPSPFQEAWDHQRPQRRLLLPADDTDPWQTLARFFTCDYPTHPWPSQSEQGQRHVITRSRADTSASGRPLAWDASPWIVQRAGWTGIMPKTSAAHASARQAGHTAITWHEGARLEDNHWYLREDTFPSNRALFRPGNVILPPRGPATLTLREEASKVRDLTGAAIASRSSFTYGTFGARLRVPAGSGLVTGLFLHRNGPRQEIDIEILGRDTTRMLVNVFYNPGIPGTKLEYGYRGTPTVIDLGFDASKTFHHYEIDWQPDYIRWRVDGATVHERVLWNPTPIPDQPLEFNVNLWSSESTEFAGPLDKQTLPAAMEIASLEADF</sequence>
<dbReference type="PROSITE" id="PS51762">
    <property type="entry name" value="GH16_2"/>
    <property type="match status" value="1"/>
</dbReference>
<evidence type="ECO:0000256" key="5">
    <source>
        <dbReference type="ARBA" id="ARBA00023295"/>
    </source>
</evidence>
<evidence type="ECO:0000313" key="7">
    <source>
        <dbReference type="EMBL" id="MDT0405301.1"/>
    </source>
</evidence>
<dbReference type="CDD" id="cd06532">
    <property type="entry name" value="Glyco_transf_25"/>
    <property type="match status" value="1"/>
</dbReference>
<evidence type="ECO:0000256" key="4">
    <source>
        <dbReference type="ARBA" id="ARBA00022801"/>
    </source>
</evidence>
<gene>
    <name evidence="7" type="ORF">RM528_26025</name>
</gene>
<evidence type="ECO:0000313" key="8">
    <source>
        <dbReference type="Proteomes" id="UP001180503"/>
    </source>
</evidence>
<comment type="caution">
    <text evidence="7">The sequence shown here is derived from an EMBL/GenBank/DDBJ whole genome shotgun (WGS) entry which is preliminary data.</text>
</comment>
<name>A0ABU2QMQ9_9ACTN</name>
<dbReference type="Pfam" id="PF00722">
    <property type="entry name" value="Glyco_hydro_16"/>
    <property type="match status" value="1"/>
</dbReference>
<dbReference type="EC" id="3.2.1.73" evidence="2"/>
<dbReference type="InterPro" id="IPR050546">
    <property type="entry name" value="Glycosyl_Hydrlase_16"/>
</dbReference>
<dbReference type="InterPro" id="IPR002654">
    <property type="entry name" value="Glyco_trans_25"/>
</dbReference>
<keyword evidence="3" id="KW-0732">Signal</keyword>
<feature type="domain" description="GH16" evidence="6">
    <location>
        <begin position="387"/>
        <end position="715"/>
    </location>
</feature>
<protein>
    <recommendedName>
        <fullName evidence="2">licheninase</fullName>
        <ecNumber evidence="2">3.2.1.73</ecNumber>
    </recommendedName>
</protein>
<dbReference type="PANTHER" id="PTHR10963:SF22">
    <property type="entry name" value="GLYCOSIDASE CRH2-RELATED"/>
    <property type="match status" value="1"/>
</dbReference>
<dbReference type="SUPFAM" id="SSF49899">
    <property type="entry name" value="Concanavalin A-like lectins/glucanases"/>
    <property type="match status" value="1"/>
</dbReference>
<dbReference type="InterPro" id="IPR008264">
    <property type="entry name" value="Beta_glucanase"/>
</dbReference>
<dbReference type="Gene3D" id="2.60.120.200">
    <property type="match status" value="1"/>
</dbReference>
<dbReference type="Proteomes" id="UP001180503">
    <property type="component" value="Unassembled WGS sequence"/>
</dbReference>
<evidence type="ECO:0000256" key="1">
    <source>
        <dbReference type="ARBA" id="ARBA00000481"/>
    </source>
</evidence>
<comment type="catalytic activity">
    <reaction evidence="1">
        <text>Hydrolysis of (1-&gt;4)-beta-D-glucosidic linkages in beta-D-glucans containing (1-&gt;3)- and (1-&gt;4)-bonds.</text>
        <dbReference type="EC" id="3.2.1.73"/>
    </reaction>
</comment>
<dbReference type="RefSeq" id="WP_311710951.1">
    <property type="nucleotide sequence ID" value="NZ_JAVRFB010000023.1"/>
</dbReference>
<organism evidence="7 8">
    <name type="scientific">Streptomyces edwardsiae</name>
    <dbReference type="NCBI Taxonomy" id="3075527"/>
    <lineage>
        <taxon>Bacteria</taxon>
        <taxon>Bacillati</taxon>
        <taxon>Actinomycetota</taxon>
        <taxon>Actinomycetes</taxon>
        <taxon>Kitasatosporales</taxon>
        <taxon>Streptomycetaceae</taxon>
        <taxon>Streptomyces</taxon>
    </lineage>
</organism>
<evidence type="ECO:0000259" key="6">
    <source>
        <dbReference type="PROSITE" id="PS51762"/>
    </source>
</evidence>
<dbReference type="InterPro" id="IPR000757">
    <property type="entry name" value="Beta-glucanase-like"/>
</dbReference>
<keyword evidence="4" id="KW-0378">Hydrolase</keyword>
<dbReference type="Pfam" id="PF01755">
    <property type="entry name" value="Glyco_transf_25"/>
    <property type="match status" value="1"/>
</dbReference>
<dbReference type="PRINTS" id="PR00737">
    <property type="entry name" value="GLHYDRLASE16"/>
</dbReference>
<dbReference type="PANTHER" id="PTHR10963">
    <property type="entry name" value="GLYCOSYL HYDROLASE-RELATED"/>
    <property type="match status" value="1"/>
</dbReference>